<protein>
    <recommendedName>
        <fullName evidence="3">Phasin domain-containing protein</fullName>
    </recommendedName>
</protein>
<gene>
    <name evidence="1" type="ORF">JI746_15380</name>
</gene>
<keyword evidence="2" id="KW-1185">Reference proteome</keyword>
<evidence type="ECO:0008006" key="3">
    <source>
        <dbReference type="Google" id="ProtNLM"/>
    </source>
</evidence>
<accession>A0ABS1JSG2</accession>
<organism evidence="1 2">
    <name type="scientific">Ramlibacter alkalitolerans</name>
    <dbReference type="NCBI Taxonomy" id="2039631"/>
    <lineage>
        <taxon>Bacteria</taxon>
        <taxon>Pseudomonadati</taxon>
        <taxon>Pseudomonadota</taxon>
        <taxon>Betaproteobacteria</taxon>
        <taxon>Burkholderiales</taxon>
        <taxon>Comamonadaceae</taxon>
        <taxon>Ramlibacter</taxon>
    </lineage>
</organism>
<dbReference type="EMBL" id="JAEQND010000008">
    <property type="protein sequence ID" value="MBL0426495.1"/>
    <property type="molecule type" value="Genomic_DNA"/>
</dbReference>
<reference evidence="1 2" key="1">
    <citation type="journal article" date="2017" name="Int. J. Syst. Evol. Microbiol.">
        <title>Ramlibacter alkalitolerans sp. nov., alkali-tolerant bacterium isolated from soil of ginseng.</title>
        <authorList>
            <person name="Lee D.H."/>
            <person name="Cha C.J."/>
        </authorList>
    </citation>
    <scope>NUCLEOTIDE SEQUENCE [LARGE SCALE GENOMIC DNA]</scope>
    <source>
        <strain evidence="1 2">KACC 19305</strain>
    </source>
</reference>
<comment type="caution">
    <text evidence="1">The sequence shown here is derived from an EMBL/GenBank/DDBJ whole genome shotgun (WGS) entry which is preliminary data.</text>
</comment>
<evidence type="ECO:0000313" key="2">
    <source>
        <dbReference type="Proteomes" id="UP000622707"/>
    </source>
</evidence>
<evidence type="ECO:0000313" key="1">
    <source>
        <dbReference type="EMBL" id="MBL0426495.1"/>
    </source>
</evidence>
<proteinExistence type="predicted"/>
<name>A0ABS1JSG2_9BURK</name>
<dbReference type="Proteomes" id="UP000622707">
    <property type="component" value="Unassembled WGS sequence"/>
</dbReference>
<dbReference type="RefSeq" id="WP_201690665.1">
    <property type="nucleotide sequence ID" value="NZ_JAEQND010000008.1"/>
</dbReference>
<sequence length="108" mass="12351">MADRRELEEAFIAESRVFVGLFGNTYRAQMQWALDVMPAEAAGHYIESWWQGRQTSLRYLRWMAERLREEAGSDAGQWLERFTSTSGAVLRQMQEYGVSLRSGATAAP</sequence>